<dbReference type="OrthoDB" id="340681at2759"/>
<gene>
    <name evidence="2" type="ORF">FCM35_KLT02654</name>
</gene>
<dbReference type="PANTHER" id="PTHR12069:SF0">
    <property type="entry name" value="DNA-DIRECTED RNA POLYMERASE III SUBUNIT RPC5"/>
    <property type="match status" value="1"/>
</dbReference>
<dbReference type="EMBL" id="SWLB01000011">
    <property type="protein sequence ID" value="KAF3333077.1"/>
    <property type="molecule type" value="Genomic_DNA"/>
</dbReference>
<dbReference type="Proteomes" id="UP000623129">
    <property type="component" value="Unassembled WGS sequence"/>
</dbReference>
<feature type="compositionally biased region" description="Low complexity" evidence="1">
    <location>
        <begin position="42"/>
        <end position="57"/>
    </location>
</feature>
<evidence type="ECO:0000256" key="1">
    <source>
        <dbReference type="SAM" id="MobiDB-lite"/>
    </source>
</evidence>
<feature type="compositionally biased region" description="Low complexity" evidence="1">
    <location>
        <begin position="16"/>
        <end position="29"/>
    </location>
</feature>
<dbReference type="InterPro" id="IPR006886">
    <property type="entry name" value="RNA_pol_III_Rpc5"/>
</dbReference>
<name>A0A833R460_9POAL</name>
<sequence>MADDIDAVMALDLLPSSSTSSTTSTKSTSFKPLRFRPKPRGATTVPAATAKTPIKPTIEPKDPITTPPVPMSSSPDINPKMEPVTIPKIEAHVEEEDEVEREIDVFFTPNENESEIYVMQYPLRPNWQTYEMEKRCTEVRMMPKCRNMEVDLRIDDDHRTFDADIARLSGKEKQTLRSLVAPSATDYAVGILRNNQIHLNLINGVVQLRPVIISDHEKRKRTAQQMDPEKKLQDSTPSSKMAKTEPGDSAQTDDEDESWVPLEFLPESSILSNEYYQKMVTPEHTKIEFRMKQSDYMGALCPRESISRRKMKEAIIRELRKLPLEERLKKWFTEVTQLNRFDFIEYLLAPVEPVEEVLQQVQMLADLIRGVWVTKTSLLYEGYEAMVRDYILLHFTKSNSIPYEKLTANLGRDVVNKVLRPLLENLIIPRSKQGKVKFKGSPDPTFRKRHHDVVKGQVAAWSAREEIILERVREFNKNGVSGTKRGKTI</sequence>
<keyword evidence="3" id="KW-1185">Reference proteome</keyword>
<feature type="region of interest" description="Disordered" evidence="1">
    <location>
        <begin position="217"/>
        <end position="258"/>
    </location>
</feature>
<feature type="region of interest" description="Disordered" evidence="1">
    <location>
        <begin position="11"/>
        <end position="80"/>
    </location>
</feature>
<evidence type="ECO:0000313" key="3">
    <source>
        <dbReference type="Proteomes" id="UP000623129"/>
    </source>
</evidence>
<organism evidence="2 3">
    <name type="scientific">Carex littledalei</name>
    <dbReference type="NCBI Taxonomy" id="544730"/>
    <lineage>
        <taxon>Eukaryota</taxon>
        <taxon>Viridiplantae</taxon>
        <taxon>Streptophyta</taxon>
        <taxon>Embryophyta</taxon>
        <taxon>Tracheophyta</taxon>
        <taxon>Spermatophyta</taxon>
        <taxon>Magnoliopsida</taxon>
        <taxon>Liliopsida</taxon>
        <taxon>Poales</taxon>
        <taxon>Cyperaceae</taxon>
        <taxon>Cyperoideae</taxon>
        <taxon>Cariceae</taxon>
        <taxon>Carex</taxon>
        <taxon>Carex subgen. Euthyceras</taxon>
    </lineage>
</organism>
<dbReference type="GO" id="GO:0042797">
    <property type="term" value="P:tRNA transcription by RNA polymerase III"/>
    <property type="evidence" value="ECO:0007669"/>
    <property type="project" value="TreeGrafter"/>
</dbReference>
<keyword evidence="2" id="KW-0240">DNA-directed RNA polymerase</keyword>
<reference evidence="2" key="1">
    <citation type="submission" date="2020-01" db="EMBL/GenBank/DDBJ databases">
        <title>Genome sequence of Kobresia littledalei, the first chromosome-level genome in the family Cyperaceae.</title>
        <authorList>
            <person name="Qu G."/>
        </authorList>
    </citation>
    <scope>NUCLEOTIDE SEQUENCE</scope>
    <source>
        <strain evidence="2">C.B.Clarke</strain>
        <tissue evidence="2">Leaf</tissue>
    </source>
</reference>
<dbReference type="PANTHER" id="PTHR12069">
    <property type="entry name" value="DNA-DIRECTED RNA POLYMERASES III 80 KDA POLYPEPTIDE RNA POLYMERASE III SUBUNIT 5"/>
    <property type="match status" value="1"/>
</dbReference>
<evidence type="ECO:0000313" key="2">
    <source>
        <dbReference type="EMBL" id="KAF3333077.1"/>
    </source>
</evidence>
<keyword evidence="2" id="KW-0804">Transcription</keyword>
<proteinExistence type="predicted"/>
<dbReference type="AlphaFoldDB" id="A0A833R460"/>
<dbReference type="GO" id="GO:0005666">
    <property type="term" value="C:RNA polymerase III complex"/>
    <property type="evidence" value="ECO:0007669"/>
    <property type="project" value="TreeGrafter"/>
</dbReference>
<dbReference type="Pfam" id="PF04801">
    <property type="entry name" value="RPC5"/>
    <property type="match status" value="1"/>
</dbReference>
<accession>A0A833R460</accession>
<protein>
    <submittedName>
        <fullName evidence="2">DNA-directed RNA polymerase III subunit RPC5 isoform X2</fullName>
    </submittedName>
</protein>
<comment type="caution">
    <text evidence="2">The sequence shown here is derived from an EMBL/GenBank/DDBJ whole genome shotgun (WGS) entry which is preliminary data.</text>
</comment>